<organism evidence="3">
    <name type="scientific">uncultured Rhodobacter sp</name>
    <dbReference type="NCBI Taxonomy" id="204728"/>
    <lineage>
        <taxon>Bacteria</taxon>
        <taxon>Pseudomonadati</taxon>
        <taxon>Pseudomonadota</taxon>
        <taxon>Alphaproteobacteria</taxon>
        <taxon>Rhodobacterales</taxon>
        <taxon>Rhodobacter group</taxon>
        <taxon>Rhodobacter</taxon>
        <taxon>environmental samples</taxon>
    </lineage>
</organism>
<accession>A0A060CCZ2</accession>
<sequence>TAQLMAQATGEAYDKNRLTADPAYNIRLGSAYLARLRDEFGTSPVLIAAGYNAGACAGAGMDRSAWRSAPA</sequence>
<reference evidence="3" key="1">
    <citation type="journal article" date="2013" name="Environ. Microbiol.">
        <title>Seasonally variable intestinal metagenomes of the red palm weevil (Rhynchophorus ferrugineus).</title>
        <authorList>
            <person name="Jia S."/>
            <person name="Zhang X."/>
            <person name="Zhang G."/>
            <person name="Yin A."/>
            <person name="Zhang S."/>
            <person name="Li F."/>
            <person name="Wang L."/>
            <person name="Zhao D."/>
            <person name="Yun Q."/>
            <person name="Tala"/>
            <person name="Wang J."/>
            <person name="Sun G."/>
            <person name="Baabdullah M."/>
            <person name="Yu X."/>
            <person name="Hu S."/>
            <person name="Al-Mssallem I.S."/>
            <person name="Yu J."/>
        </authorList>
    </citation>
    <scope>NUCLEOTIDE SEQUENCE</scope>
</reference>
<dbReference type="EMBL" id="KF127185">
    <property type="protein sequence ID" value="AIA94538.1"/>
    <property type="molecule type" value="Genomic_DNA"/>
</dbReference>
<feature type="domain" description="Transglycosylase SLT" evidence="2">
    <location>
        <begin position="3"/>
        <end position="56"/>
    </location>
</feature>
<dbReference type="Pfam" id="PF01464">
    <property type="entry name" value="SLT"/>
    <property type="match status" value="1"/>
</dbReference>
<feature type="non-terminal residue" evidence="3">
    <location>
        <position position="1"/>
    </location>
</feature>
<dbReference type="Gene3D" id="1.10.530.10">
    <property type="match status" value="1"/>
</dbReference>
<evidence type="ECO:0000259" key="2">
    <source>
        <dbReference type="Pfam" id="PF01464"/>
    </source>
</evidence>
<protein>
    <submittedName>
        <fullName evidence="3">CAZy families GH23 protein</fullName>
    </submittedName>
</protein>
<evidence type="ECO:0000256" key="1">
    <source>
        <dbReference type="ARBA" id="ARBA00009387"/>
    </source>
</evidence>
<dbReference type="InterPro" id="IPR023346">
    <property type="entry name" value="Lysozyme-like_dom_sf"/>
</dbReference>
<dbReference type="SUPFAM" id="SSF53955">
    <property type="entry name" value="Lysozyme-like"/>
    <property type="match status" value="1"/>
</dbReference>
<proteinExistence type="inferred from homology"/>
<dbReference type="InterPro" id="IPR008258">
    <property type="entry name" value="Transglycosylase_SLT_dom_1"/>
</dbReference>
<comment type="similarity">
    <text evidence="1">Belongs to the virb1 family.</text>
</comment>
<dbReference type="AlphaFoldDB" id="A0A060CCZ2"/>
<name>A0A060CCZ2_9RHOB</name>
<evidence type="ECO:0000313" key="3">
    <source>
        <dbReference type="EMBL" id="AIA94538.1"/>
    </source>
</evidence>